<organism evidence="1 2">
    <name type="scientific">Hydnum rufescens UP504</name>
    <dbReference type="NCBI Taxonomy" id="1448309"/>
    <lineage>
        <taxon>Eukaryota</taxon>
        <taxon>Fungi</taxon>
        <taxon>Dikarya</taxon>
        <taxon>Basidiomycota</taxon>
        <taxon>Agaricomycotina</taxon>
        <taxon>Agaricomycetes</taxon>
        <taxon>Cantharellales</taxon>
        <taxon>Hydnaceae</taxon>
        <taxon>Hydnum</taxon>
    </lineage>
</organism>
<comment type="caution">
    <text evidence="1">The sequence shown here is derived from an EMBL/GenBank/DDBJ whole genome shotgun (WGS) entry which is preliminary data.</text>
</comment>
<evidence type="ECO:0000313" key="2">
    <source>
        <dbReference type="Proteomes" id="UP000886523"/>
    </source>
</evidence>
<protein>
    <submittedName>
        <fullName evidence="1">Uncharacterized protein</fullName>
    </submittedName>
</protein>
<keyword evidence="2" id="KW-1185">Reference proteome</keyword>
<accession>A0A9P6AV55</accession>
<evidence type="ECO:0000313" key="1">
    <source>
        <dbReference type="EMBL" id="KAF9512533.1"/>
    </source>
</evidence>
<dbReference type="AlphaFoldDB" id="A0A9P6AV55"/>
<name>A0A9P6AV55_9AGAM</name>
<dbReference type="EMBL" id="MU128985">
    <property type="protein sequence ID" value="KAF9512533.1"/>
    <property type="molecule type" value="Genomic_DNA"/>
</dbReference>
<proteinExistence type="predicted"/>
<sequence length="96" mass="10440">MLFGILGPRFLVLSAEAPYLRATDRQAPFSTLISLLLDHLAISCPGDFSWIISSLSRSKSGGAWVSIRRRPLCSRIDNEGNTCILSPRPTNPTPAA</sequence>
<dbReference type="Proteomes" id="UP000886523">
    <property type="component" value="Unassembled WGS sequence"/>
</dbReference>
<gene>
    <name evidence="1" type="ORF">BS47DRAFT_1054043</name>
</gene>
<reference evidence="1" key="1">
    <citation type="journal article" date="2020" name="Nat. Commun.">
        <title>Large-scale genome sequencing of mycorrhizal fungi provides insights into the early evolution of symbiotic traits.</title>
        <authorList>
            <person name="Miyauchi S."/>
            <person name="Kiss E."/>
            <person name="Kuo A."/>
            <person name="Drula E."/>
            <person name="Kohler A."/>
            <person name="Sanchez-Garcia M."/>
            <person name="Morin E."/>
            <person name="Andreopoulos B."/>
            <person name="Barry K.W."/>
            <person name="Bonito G."/>
            <person name="Buee M."/>
            <person name="Carver A."/>
            <person name="Chen C."/>
            <person name="Cichocki N."/>
            <person name="Clum A."/>
            <person name="Culley D."/>
            <person name="Crous P.W."/>
            <person name="Fauchery L."/>
            <person name="Girlanda M."/>
            <person name="Hayes R.D."/>
            <person name="Keri Z."/>
            <person name="LaButti K."/>
            <person name="Lipzen A."/>
            <person name="Lombard V."/>
            <person name="Magnuson J."/>
            <person name="Maillard F."/>
            <person name="Murat C."/>
            <person name="Nolan M."/>
            <person name="Ohm R.A."/>
            <person name="Pangilinan J."/>
            <person name="Pereira M.F."/>
            <person name="Perotto S."/>
            <person name="Peter M."/>
            <person name="Pfister S."/>
            <person name="Riley R."/>
            <person name="Sitrit Y."/>
            <person name="Stielow J.B."/>
            <person name="Szollosi G."/>
            <person name="Zifcakova L."/>
            <person name="Stursova M."/>
            <person name="Spatafora J.W."/>
            <person name="Tedersoo L."/>
            <person name="Vaario L.M."/>
            <person name="Yamada A."/>
            <person name="Yan M."/>
            <person name="Wang P."/>
            <person name="Xu J."/>
            <person name="Bruns T."/>
            <person name="Baldrian P."/>
            <person name="Vilgalys R."/>
            <person name="Dunand C."/>
            <person name="Henrissat B."/>
            <person name="Grigoriev I.V."/>
            <person name="Hibbett D."/>
            <person name="Nagy L.G."/>
            <person name="Martin F.M."/>
        </authorList>
    </citation>
    <scope>NUCLEOTIDE SEQUENCE</scope>
    <source>
        <strain evidence="1">UP504</strain>
    </source>
</reference>